<keyword evidence="11" id="KW-1185">Reference proteome</keyword>
<dbReference type="InParanoid" id="B9H515"/>
<dbReference type="InterPro" id="IPR023828">
    <property type="entry name" value="Peptidase_S8_Ser-AS"/>
</dbReference>
<keyword evidence="6" id="KW-0720">Serine protease</keyword>
<evidence type="ECO:0000256" key="5">
    <source>
        <dbReference type="ARBA" id="ARBA00022801"/>
    </source>
</evidence>
<dbReference type="Gene3D" id="2.60.40.2310">
    <property type="match status" value="1"/>
</dbReference>
<dbReference type="PROSITE" id="PS00138">
    <property type="entry name" value="SUBTILASE_SER"/>
    <property type="match status" value="1"/>
</dbReference>
<accession>B9H515</accession>
<reference evidence="10 11" key="1">
    <citation type="journal article" date="2006" name="Science">
        <title>The genome of black cottonwood, Populus trichocarpa (Torr. &amp; Gray).</title>
        <authorList>
            <person name="Tuskan G.A."/>
            <person name="Difazio S."/>
            <person name="Jansson S."/>
            <person name="Bohlmann J."/>
            <person name="Grigoriev I."/>
            <person name="Hellsten U."/>
            <person name="Putnam N."/>
            <person name="Ralph S."/>
            <person name="Rombauts S."/>
            <person name="Salamov A."/>
            <person name="Schein J."/>
            <person name="Sterck L."/>
            <person name="Aerts A."/>
            <person name="Bhalerao R.R."/>
            <person name="Bhalerao R.P."/>
            <person name="Blaudez D."/>
            <person name="Boerjan W."/>
            <person name="Brun A."/>
            <person name="Brunner A."/>
            <person name="Busov V."/>
            <person name="Campbell M."/>
            <person name="Carlson J."/>
            <person name="Chalot M."/>
            <person name="Chapman J."/>
            <person name="Chen G.L."/>
            <person name="Cooper D."/>
            <person name="Coutinho P.M."/>
            <person name="Couturier J."/>
            <person name="Covert S."/>
            <person name="Cronk Q."/>
            <person name="Cunningham R."/>
            <person name="Davis J."/>
            <person name="Degroeve S."/>
            <person name="Dejardin A."/>
            <person name="Depamphilis C."/>
            <person name="Detter J."/>
            <person name="Dirks B."/>
            <person name="Dubchak I."/>
            <person name="Duplessis S."/>
            <person name="Ehlting J."/>
            <person name="Ellis B."/>
            <person name="Gendler K."/>
            <person name="Goodstein D."/>
            <person name="Gribskov M."/>
            <person name="Grimwood J."/>
            <person name="Groover A."/>
            <person name="Gunter L."/>
            <person name="Hamberger B."/>
            <person name="Heinze B."/>
            <person name="Helariutta Y."/>
            <person name="Henrissat B."/>
            <person name="Holligan D."/>
            <person name="Holt R."/>
            <person name="Huang W."/>
            <person name="Islam-Faridi N."/>
            <person name="Jones S."/>
            <person name="Jones-Rhoades M."/>
            <person name="Jorgensen R."/>
            <person name="Joshi C."/>
            <person name="Kangasjarvi J."/>
            <person name="Karlsson J."/>
            <person name="Kelleher C."/>
            <person name="Kirkpatrick R."/>
            <person name="Kirst M."/>
            <person name="Kohler A."/>
            <person name="Kalluri U."/>
            <person name="Larimer F."/>
            <person name="Leebens-Mack J."/>
            <person name="Leple J.C."/>
            <person name="Locascio P."/>
            <person name="Lou Y."/>
            <person name="Lucas S."/>
            <person name="Martin F."/>
            <person name="Montanini B."/>
            <person name="Napoli C."/>
            <person name="Nelson D.R."/>
            <person name="Nelson C."/>
            <person name="Nieminen K."/>
            <person name="Nilsson O."/>
            <person name="Pereda V."/>
            <person name="Peter G."/>
            <person name="Philippe R."/>
            <person name="Pilate G."/>
            <person name="Poliakov A."/>
            <person name="Razumovskaya J."/>
            <person name="Richardson P."/>
            <person name="Rinaldi C."/>
            <person name="Ritland K."/>
            <person name="Rouze P."/>
            <person name="Ryaboy D."/>
            <person name="Schmutz J."/>
            <person name="Schrader J."/>
            <person name="Segerman B."/>
            <person name="Shin H."/>
            <person name="Siddiqui A."/>
            <person name="Sterky F."/>
            <person name="Terry A."/>
            <person name="Tsai C.J."/>
            <person name="Uberbacher E."/>
            <person name="Unneberg P."/>
            <person name="Vahala J."/>
            <person name="Wall K."/>
            <person name="Wessler S."/>
            <person name="Yang G."/>
            <person name="Yin T."/>
            <person name="Douglas C."/>
            <person name="Marra M."/>
            <person name="Sandberg G."/>
            <person name="Van de Peer Y."/>
            <person name="Rokhsar D."/>
        </authorList>
    </citation>
    <scope>NUCLEOTIDE SEQUENCE [LARGE SCALE GENOMIC DNA]</scope>
    <source>
        <strain evidence="11">cv. Nisqually</strain>
    </source>
</reference>
<dbReference type="PANTHER" id="PTHR10795">
    <property type="entry name" value="PROPROTEIN CONVERTASE SUBTILISIN/KEXIN"/>
    <property type="match status" value="1"/>
</dbReference>
<evidence type="ECO:0000256" key="2">
    <source>
        <dbReference type="ARBA" id="ARBA00011073"/>
    </source>
</evidence>
<dbReference type="GO" id="GO:0006508">
    <property type="term" value="P:proteolysis"/>
    <property type="evidence" value="ECO:0007669"/>
    <property type="project" value="UniProtKB-KW"/>
</dbReference>
<dbReference type="HOGENOM" id="CLU_000625_1_1_1"/>
<sequence>MAAPEANRSAAWQANDKELTLKGTEPPLFNVISGTSMSCPHVSAMVAVVKSHYLSWNPSAIKPAILTTGEISTSGPLQPTVYDYGAGEISTSGPLQPAGLVYETTTIDCLNFLCHHGNNTSTIKVIFKDVPAGFACPKDLSVDLMSTINYPSIAVLNLARNQARTINRTLTNVAGDGAATYSLTIEAPNGIKIAVVPTSLQFRRSNNFWSV</sequence>
<evidence type="ECO:0000313" key="11">
    <source>
        <dbReference type="Proteomes" id="UP000006729"/>
    </source>
</evidence>
<dbReference type="Gene3D" id="3.40.50.200">
    <property type="entry name" value="Peptidase S8/S53 domain"/>
    <property type="match status" value="1"/>
</dbReference>
<evidence type="ECO:0000256" key="4">
    <source>
        <dbReference type="ARBA" id="ARBA00022729"/>
    </source>
</evidence>
<proteinExistence type="inferred from homology"/>
<dbReference type="InterPro" id="IPR000209">
    <property type="entry name" value="Peptidase_S8/S53_dom"/>
</dbReference>
<dbReference type="EMBL" id="CM009294">
    <property type="protein sequence ID" value="PNT38516.1"/>
    <property type="molecule type" value="Genomic_DNA"/>
</dbReference>
<dbReference type="InterPro" id="IPR045051">
    <property type="entry name" value="SBT"/>
</dbReference>
<gene>
    <name evidence="10" type="ORF">POPTR_005G243200</name>
</gene>
<dbReference type="AlphaFoldDB" id="B9H515"/>
<comment type="subcellular location">
    <subcellularLocation>
        <location evidence="1">Secreted</location>
    </subcellularLocation>
</comment>
<comment type="caution">
    <text evidence="7">Lacks conserved residue(s) required for the propagation of feature annotation.</text>
</comment>
<dbReference type="eggNOG" id="ENOG502QUSK">
    <property type="taxonomic scope" value="Eukaryota"/>
</dbReference>
<evidence type="ECO:0000313" key="10">
    <source>
        <dbReference type="EMBL" id="PNT38516.1"/>
    </source>
</evidence>
<evidence type="ECO:0000259" key="8">
    <source>
        <dbReference type="Pfam" id="PF00082"/>
    </source>
</evidence>
<name>B9H515_POPTR</name>
<dbReference type="InterPro" id="IPR041469">
    <property type="entry name" value="Subtilisin-like_FN3"/>
</dbReference>
<protein>
    <recommendedName>
        <fullName evidence="12">Peptidase S8/S53 domain-containing protein</fullName>
    </recommendedName>
</protein>
<dbReference type="SUPFAM" id="SSF52743">
    <property type="entry name" value="Subtilisin-like"/>
    <property type="match status" value="1"/>
</dbReference>
<dbReference type="Pfam" id="PF00082">
    <property type="entry name" value="Peptidase_S8"/>
    <property type="match status" value="1"/>
</dbReference>
<dbReference type="InterPro" id="IPR036852">
    <property type="entry name" value="Peptidase_S8/S53_dom_sf"/>
</dbReference>
<evidence type="ECO:0000256" key="6">
    <source>
        <dbReference type="ARBA" id="ARBA00022825"/>
    </source>
</evidence>
<dbReference type="Proteomes" id="UP000006729">
    <property type="component" value="Chromosome 5"/>
</dbReference>
<evidence type="ECO:0000256" key="3">
    <source>
        <dbReference type="ARBA" id="ARBA00022670"/>
    </source>
</evidence>
<comment type="similarity">
    <text evidence="2 7">Belongs to the peptidase S8 family.</text>
</comment>
<evidence type="ECO:0000256" key="7">
    <source>
        <dbReference type="PROSITE-ProRule" id="PRU01240"/>
    </source>
</evidence>
<feature type="domain" description="Peptidase S8/S53" evidence="8">
    <location>
        <begin position="27"/>
        <end position="69"/>
    </location>
</feature>
<dbReference type="GO" id="GO:0004252">
    <property type="term" value="F:serine-type endopeptidase activity"/>
    <property type="evidence" value="ECO:0007669"/>
    <property type="project" value="InterPro"/>
</dbReference>
<evidence type="ECO:0000256" key="1">
    <source>
        <dbReference type="ARBA" id="ARBA00004613"/>
    </source>
</evidence>
<dbReference type="Pfam" id="PF17766">
    <property type="entry name" value="fn3_6"/>
    <property type="match status" value="1"/>
</dbReference>
<keyword evidence="4" id="KW-0732">Signal</keyword>
<feature type="domain" description="Subtilisin-like protease fibronectin type-III" evidence="9">
    <location>
        <begin position="148"/>
        <end position="206"/>
    </location>
</feature>
<dbReference type="PROSITE" id="PS51892">
    <property type="entry name" value="SUBTILASE"/>
    <property type="match status" value="1"/>
</dbReference>
<evidence type="ECO:0000259" key="9">
    <source>
        <dbReference type="Pfam" id="PF17766"/>
    </source>
</evidence>
<keyword evidence="5" id="KW-0378">Hydrolase</keyword>
<keyword evidence="3" id="KW-0645">Protease</keyword>
<organism evidence="10 11">
    <name type="scientific">Populus trichocarpa</name>
    <name type="common">Western balsam poplar</name>
    <name type="synonym">Populus balsamifera subsp. trichocarpa</name>
    <dbReference type="NCBI Taxonomy" id="3694"/>
    <lineage>
        <taxon>Eukaryota</taxon>
        <taxon>Viridiplantae</taxon>
        <taxon>Streptophyta</taxon>
        <taxon>Embryophyta</taxon>
        <taxon>Tracheophyta</taxon>
        <taxon>Spermatophyta</taxon>
        <taxon>Magnoliopsida</taxon>
        <taxon>eudicotyledons</taxon>
        <taxon>Gunneridae</taxon>
        <taxon>Pentapetalae</taxon>
        <taxon>rosids</taxon>
        <taxon>fabids</taxon>
        <taxon>Malpighiales</taxon>
        <taxon>Salicaceae</taxon>
        <taxon>Saliceae</taxon>
        <taxon>Populus</taxon>
    </lineage>
</organism>
<dbReference type="GO" id="GO:0005576">
    <property type="term" value="C:extracellular region"/>
    <property type="evidence" value="ECO:0007669"/>
    <property type="project" value="UniProtKB-SubCell"/>
</dbReference>
<evidence type="ECO:0008006" key="12">
    <source>
        <dbReference type="Google" id="ProtNLM"/>
    </source>
</evidence>
<dbReference type="STRING" id="3694.B9H515"/>